<reference evidence="1" key="1">
    <citation type="submission" date="2020-01" db="EMBL/GenBank/DDBJ databases">
        <title>Genome sequence of Kobresia littledalei, the first chromosome-level genome in the family Cyperaceae.</title>
        <authorList>
            <person name="Qu G."/>
        </authorList>
    </citation>
    <scope>NUCLEOTIDE SEQUENCE</scope>
    <source>
        <strain evidence="1">C.B.Clarke</strain>
        <tissue evidence="1">Leaf</tissue>
    </source>
</reference>
<keyword evidence="2" id="KW-1185">Reference proteome</keyword>
<dbReference type="EMBL" id="SWLB01000019">
    <property type="protein sequence ID" value="KAF3325941.1"/>
    <property type="molecule type" value="Genomic_DNA"/>
</dbReference>
<accession>A0A833QW50</accession>
<dbReference type="AlphaFoldDB" id="A0A833QW50"/>
<evidence type="ECO:0000313" key="2">
    <source>
        <dbReference type="Proteomes" id="UP000623129"/>
    </source>
</evidence>
<sequence length="92" mass="10158">MLLGNNKFLLHVTCSLSILIDKTSVLSTKSQDPRPHISLVWGSGDIRYNLKQAVVQIDRSHNSAGLSQGNNFKCKFSNIVPGVMEARFLSTI</sequence>
<organism evidence="1 2">
    <name type="scientific">Carex littledalei</name>
    <dbReference type="NCBI Taxonomy" id="544730"/>
    <lineage>
        <taxon>Eukaryota</taxon>
        <taxon>Viridiplantae</taxon>
        <taxon>Streptophyta</taxon>
        <taxon>Embryophyta</taxon>
        <taxon>Tracheophyta</taxon>
        <taxon>Spermatophyta</taxon>
        <taxon>Magnoliopsida</taxon>
        <taxon>Liliopsida</taxon>
        <taxon>Poales</taxon>
        <taxon>Cyperaceae</taxon>
        <taxon>Cyperoideae</taxon>
        <taxon>Cariceae</taxon>
        <taxon>Carex</taxon>
        <taxon>Carex subgen. Euthyceras</taxon>
    </lineage>
</organism>
<proteinExistence type="predicted"/>
<gene>
    <name evidence="1" type="ORF">FCM35_KLT09021</name>
</gene>
<name>A0A833QW50_9POAL</name>
<comment type="caution">
    <text evidence="1">The sequence shown here is derived from an EMBL/GenBank/DDBJ whole genome shotgun (WGS) entry which is preliminary data.</text>
</comment>
<dbReference type="OrthoDB" id="49151at2759"/>
<dbReference type="Proteomes" id="UP000623129">
    <property type="component" value="Unassembled WGS sequence"/>
</dbReference>
<evidence type="ECO:0000313" key="1">
    <source>
        <dbReference type="EMBL" id="KAF3325941.1"/>
    </source>
</evidence>
<protein>
    <submittedName>
        <fullName evidence="1">Uncharacterized protein</fullName>
    </submittedName>
</protein>